<accession>A0A222LDI3</accession>
<evidence type="ECO:0000259" key="2">
    <source>
        <dbReference type="PROSITE" id="PS50110"/>
    </source>
</evidence>
<keyword evidence="1" id="KW-0597">Phosphoprotein</keyword>
<dbReference type="OMA" id="AMTMVDE"/>
<dbReference type="PROSITE" id="PS50110">
    <property type="entry name" value="RESPONSE_REGULATORY"/>
    <property type="match status" value="1"/>
</dbReference>
<comment type="caution">
    <text evidence="3">The sequence shown here is derived from an EMBL/GenBank/DDBJ whole genome shotgun (WGS) entry which is preliminary data.</text>
</comment>
<dbReference type="Gene3D" id="3.40.50.2300">
    <property type="match status" value="1"/>
</dbReference>
<dbReference type="InterPro" id="IPR011006">
    <property type="entry name" value="CheY-like_superfamily"/>
</dbReference>
<reference evidence="3 4" key="1">
    <citation type="journal article" date="2013" name="Genome Biol.">
        <title>Comparative genomics of the core and accessory genomes of 48 Sinorhizobium strains comprising five genospecies.</title>
        <authorList>
            <person name="Sugawara M."/>
            <person name="Epstein B."/>
            <person name="Badgley B.D."/>
            <person name="Unno T."/>
            <person name="Xu L."/>
            <person name="Reese J."/>
            <person name="Gyaneshwar P."/>
            <person name="Denny R."/>
            <person name="Mudge J."/>
            <person name="Bharti A.K."/>
            <person name="Farmer A.D."/>
            <person name="May G.D."/>
            <person name="Woodward J.E."/>
            <person name="Medigue C."/>
            <person name="Vallenet D."/>
            <person name="Lajus A."/>
            <person name="Rouy Z."/>
            <person name="Martinez-Vaz B."/>
            <person name="Tiffin P."/>
            <person name="Young N.D."/>
            <person name="Sadowsky M.J."/>
        </authorList>
    </citation>
    <scope>NUCLEOTIDE SEQUENCE [LARGE SCALE GENOMIC DNA]</scope>
    <source>
        <strain evidence="3 4">N6B1</strain>
    </source>
</reference>
<dbReference type="AlphaFoldDB" id="A0A222LDI3"/>
<protein>
    <submittedName>
        <fullName evidence="3">Response regulator</fullName>
    </submittedName>
</protein>
<evidence type="ECO:0000256" key="1">
    <source>
        <dbReference type="PROSITE-ProRule" id="PRU00169"/>
    </source>
</evidence>
<sequence length="128" mass="13615">MPVSQVPPAIKSVLVLEDNFLIALDMEEMLVALGVTSVDVATTKSKAMELIADHTYDFAILDINLGDDTSFAVADALMARGISFGFTSGYGELLALPSHLRDVPRIDKPFSEGTLGSLIATAAPSRDM</sequence>
<dbReference type="KEGG" id="smer:DU99_13840"/>
<feature type="modified residue" description="4-aspartylphosphate" evidence="1">
    <location>
        <position position="62"/>
    </location>
</feature>
<dbReference type="GO" id="GO:0000160">
    <property type="term" value="P:phosphorelay signal transduction system"/>
    <property type="evidence" value="ECO:0007669"/>
    <property type="project" value="InterPro"/>
</dbReference>
<feature type="domain" description="Response regulatory" evidence="2">
    <location>
        <begin position="12"/>
        <end position="123"/>
    </location>
</feature>
<proteinExistence type="predicted"/>
<organism evidence="3 4">
    <name type="scientific">Rhizobium meliloti</name>
    <name type="common">Ensifer meliloti</name>
    <name type="synonym">Sinorhizobium meliloti</name>
    <dbReference type="NCBI Taxonomy" id="382"/>
    <lineage>
        <taxon>Bacteria</taxon>
        <taxon>Pseudomonadati</taxon>
        <taxon>Pseudomonadota</taxon>
        <taxon>Alphaproteobacteria</taxon>
        <taxon>Hyphomicrobiales</taxon>
        <taxon>Rhizobiaceae</taxon>
        <taxon>Sinorhizobium/Ensifer group</taxon>
        <taxon>Sinorhizobium</taxon>
    </lineage>
</organism>
<dbReference type="Proteomes" id="UP000429484">
    <property type="component" value="Unassembled WGS sequence"/>
</dbReference>
<dbReference type="GeneID" id="89576878"/>
<evidence type="ECO:0000313" key="3">
    <source>
        <dbReference type="EMBL" id="MQW36884.1"/>
    </source>
</evidence>
<evidence type="ECO:0000313" key="4">
    <source>
        <dbReference type="Proteomes" id="UP000429484"/>
    </source>
</evidence>
<dbReference type="RefSeq" id="WP_003525641.1">
    <property type="nucleotide sequence ID" value="NZ_BJNJ01000009.1"/>
</dbReference>
<gene>
    <name evidence="3" type="ORF">GHK53_30030</name>
</gene>
<name>A0A222LDI3_RHIML</name>
<dbReference type="SUPFAM" id="SSF52172">
    <property type="entry name" value="CheY-like"/>
    <property type="match status" value="1"/>
</dbReference>
<dbReference type="InterPro" id="IPR001789">
    <property type="entry name" value="Sig_transdc_resp-reg_receiver"/>
</dbReference>
<dbReference type="EMBL" id="WISR01000245">
    <property type="protein sequence ID" value="MQW36884.1"/>
    <property type="molecule type" value="Genomic_DNA"/>
</dbReference>